<sequence>MMVIVLEPSVSQFAQTILNSLLSYDNLNQFLQKIQGNKLNDYINYTN</sequence>
<evidence type="ECO:0000313" key="1">
    <source>
        <dbReference type="EMBL" id="CAD8073531.1"/>
    </source>
</evidence>
<keyword evidence="2" id="KW-1185">Reference proteome</keyword>
<evidence type="ECO:0000313" key="2">
    <source>
        <dbReference type="Proteomes" id="UP000692954"/>
    </source>
</evidence>
<protein>
    <submittedName>
        <fullName evidence="1">Uncharacterized protein</fullName>
    </submittedName>
</protein>
<dbReference type="AlphaFoldDB" id="A0A8S1M6U3"/>
<dbReference type="Proteomes" id="UP000692954">
    <property type="component" value="Unassembled WGS sequence"/>
</dbReference>
<accession>A0A8S1M6U3</accession>
<comment type="caution">
    <text evidence="1">The sequence shown here is derived from an EMBL/GenBank/DDBJ whole genome shotgun (WGS) entry which is preliminary data.</text>
</comment>
<organism evidence="1 2">
    <name type="scientific">Paramecium sonneborni</name>
    <dbReference type="NCBI Taxonomy" id="65129"/>
    <lineage>
        <taxon>Eukaryota</taxon>
        <taxon>Sar</taxon>
        <taxon>Alveolata</taxon>
        <taxon>Ciliophora</taxon>
        <taxon>Intramacronucleata</taxon>
        <taxon>Oligohymenophorea</taxon>
        <taxon>Peniculida</taxon>
        <taxon>Parameciidae</taxon>
        <taxon>Paramecium</taxon>
    </lineage>
</organism>
<dbReference type="EMBL" id="CAJJDN010000031">
    <property type="protein sequence ID" value="CAD8073531.1"/>
    <property type="molecule type" value="Genomic_DNA"/>
</dbReference>
<gene>
    <name evidence="1" type="ORF">PSON_ATCC_30995.1.T0310007</name>
</gene>
<name>A0A8S1M6U3_9CILI</name>
<proteinExistence type="predicted"/>
<reference evidence="1" key="1">
    <citation type="submission" date="2021-01" db="EMBL/GenBank/DDBJ databases">
        <authorList>
            <consortium name="Genoscope - CEA"/>
            <person name="William W."/>
        </authorList>
    </citation>
    <scope>NUCLEOTIDE SEQUENCE</scope>
</reference>